<reference evidence="15 16" key="1">
    <citation type="journal article" date="2018" name="Sci. Rep.">
        <title>Genomic signatures of local adaptation to the degree of environmental predictability in rotifers.</title>
        <authorList>
            <person name="Franch-Gras L."/>
            <person name="Hahn C."/>
            <person name="Garcia-Roger E.M."/>
            <person name="Carmona M.J."/>
            <person name="Serra M."/>
            <person name="Gomez A."/>
        </authorList>
    </citation>
    <scope>NUCLEOTIDE SEQUENCE [LARGE SCALE GENOMIC DNA]</scope>
    <source>
        <strain evidence="15">HYR1</strain>
    </source>
</reference>
<evidence type="ECO:0000256" key="11">
    <source>
        <dbReference type="ARBA" id="ARBA00022741"/>
    </source>
</evidence>
<evidence type="ECO:0000256" key="6">
    <source>
        <dbReference type="ARBA" id="ARBA00018857"/>
    </source>
</evidence>
<dbReference type="GO" id="GO:0080048">
    <property type="term" value="F:GDP-D-glucose phosphorylase activity"/>
    <property type="evidence" value="ECO:0007669"/>
    <property type="project" value="UniProtKB-EC"/>
</dbReference>
<keyword evidence="16" id="KW-1185">Reference proteome</keyword>
<dbReference type="InterPro" id="IPR026506">
    <property type="entry name" value="GDPGP"/>
</dbReference>
<keyword evidence="15" id="KW-0328">Glycosyltransferase</keyword>
<dbReference type="Proteomes" id="UP000276133">
    <property type="component" value="Unassembled WGS sequence"/>
</dbReference>
<evidence type="ECO:0000259" key="14">
    <source>
        <dbReference type="Pfam" id="PF26217"/>
    </source>
</evidence>
<evidence type="ECO:0000313" key="15">
    <source>
        <dbReference type="EMBL" id="RNA02396.1"/>
    </source>
</evidence>
<evidence type="ECO:0000259" key="13">
    <source>
        <dbReference type="Pfam" id="PF26216"/>
    </source>
</evidence>
<dbReference type="EMBL" id="REGN01008905">
    <property type="protein sequence ID" value="RNA02396.1"/>
    <property type="molecule type" value="Genomic_DNA"/>
</dbReference>
<keyword evidence="9 15" id="KW-0808">Transferase</keyword>
<dbReference type="GO" id="GO:0005737">
    <property type="term" value="C:cytoplasm"/>
    <property type="evidence" value="ECO:0007669"/>
    <property type="project" value="UniProtKB-SubCell"/>
</dbReference>
<evidence type="ECO:0000256" key="9">
    <source>
        <dbReference type="ARBA" id="ARBA00022679"/>
    </source>
</evidence>
<dbReference type="InterPro" id="IPR036265">
    <property type="entry name" value="HIT-like_sf"/>
</dbReference>
<keyword evidence="7" id="KW-0963">Cytoplasm</keyword>
<dbReference type="GO" id="GO:0005085">
    <property type="term" value="F:guanyl-nucleotide exchange factor activity"/>
    <property type="evidence" value="ECO:0007669"/>
    <property type="project" value="UniProtKB-KW"/>
</dbReference>
<keyword evidence="8" id="KW-0344">Guanine-nucleotide releasing factor</keyword>
<evidence type="ECO:0000256" key="5">
    <source>
        <dbReference type="ARBA" id="ARBA00012507"/>
    </source>
</evidence>
<evidence type="ECO:0000256" key="10">
    <source>
        <dbReference type="ARBA" id="ARBA00022695"/>
    </source>
</evidence>
<organism evidence="15 16">
    <name type="scientific">Brachionus plicatilis</name>
    <name type="common">Marine rotifer</name>
    <name type="synonym">Brachionus muelleri</name>
    <dbReference type="NCBI Taxonomy" id="10195"/>
    <lineage>
        <taxon>Eukaryota</taxon>
        <taxon>Metazoa</taxon>
        <taxon>Spiralia</taxon>
        <taxon>Gnathifera</taxon>
        <taxon>Rotifera</taxon>
        <taxon>Eurotatoria</taxon>
        <taxon>Monogononta</taxon>
        <taxon>Pseudotrocha</taxon>
        <taxon>Ploima</taxon>
        <taxon>Brachionidae</taxon>
        <taxon>Brachionus</taxon>
    </lineage>
</organism>
<dbReference type="GO" id="GO:0016787">
    <property type="term" value="F:hydrolase activity"/>
    <property type="evidence" value="ECO:0007669"/>
    <property type="project" value="UniProtKB-KW"/>
</dbReference>
<accession>A0A3M7PTF9</accession>
<dbReference type="InterPro" id="IPR058866">
    <property type="entry name" value="GDPGP1_N"/>
</dbReference>
<comment type="function">
    <text evidence="2">Specific and highly efficient GDP-D-glucose phosphorylase regulating the levels of GDP-D-glucose in cells.</text>
</comment>
<comment type="catalytic activity">
    <reaction evidence="1">
        <text>GDP-alpha-D-glucose + phosphate = alpha-D-glucose 1-phosphate + GDP + H(+)</text>
        <dbReference type="Rhea" id="RHEA:30387"/>
        <dbReference type="ChEBI" id="CHEBI:15378"/>
        <dbReference type="ChEBI" id="CHEBI:43474"/>
        <dbReference type="ChEBI" id="CHEBI:58189"/>
        <dbReference type="ChEBI" id="CHEBI:58601"/>
        <dbReference type="ChEBI" id="CHEBI:62230"/>
        <dbReference type="EC" id="2.7.7.78"/>
    </reaction>
</comment>
<evidence type="ECO:0000256" key="7">
    <source>
        <dbReference type="ARBA" id="ARBA00022490"/>
    </source>
</evidence>
<dbReference type="PANTHER" id="PTHR20884:SF8">
    <property type="entry name" value="GDP-D-GLUCOSE PHOSPHORYLASE 1"/>
    <property type="match status" value="1"/>
</dbReference>
<sequence>MKIFEYSSYDVEHFFDSKTKTDSQFDKILLSEWSRLMNTDGIFKFRLDHPLPTRILSGEHKFVVQQNSKRYSEKRPSQIQTKSDINIPFDDGKFNFNKIKSQEFLLKLNHLDENKNFNDDFIIINNSPIEQGHCLIVPKLHSNQNQVLNIDSVKLAVDLMLLSASTNIVIGYNSVQAYASVNHLHMHLYYLNSVKNESGFPFPIQIVSNAQKLSQYLWFLNEEITLMPAFSVQLSDFDQNLLKFSKFIYLIIEYFVQKNLPHNLVLVKSSPYGVCSEQVTVRAVVWPKRPACDVVSNNMGINFAMCELAGHFFLPNDEDFDKITEEFLFGVANDAKLDSIELEIIKQDLVKIFN</sequence>
<dbReference type="SUPFAM" id="SSF54197">
    <property type="entry name" value="HIT-like"/>
    <property type="match status" value="1"/>
</dbReference>
<dbReference type="Pfam" id="PF26216">
    <property type="entry name" value="GDPGP1_C"/>
    <property type="match status" value="1"/>
</dbReference>
<dbReference type="GO" id="GO:0000166">
    <property type="term" value="F:nucleotide binding"/>
    <property type="evidence" value="ECO:0007669"/>
    <property type="project" value="UniProtKB-KW"/>
</dbReference>
<proteinExistence type="inferred from homology"/>
<dbReference type="Gene3D" id="3.30.428.10">
    <property type="entry name" value="HIT-like"/>
    <property type="match status" value="1"/>
</dbReference>
<evidence type="ECO:0000256" key="1">
    <source>
        <dbReference type="ARBA" id="ARBA00000063"/>
    </source>
</evidence>
<dbReference type="AlphaFoldDB" id="A0A3M7PTF9"/>
<evidence type="ECO:0000256" key="12">
    <source>
        <dbReference type="ARBA" id="ARBA00022801"/>
    </source>
</evidence>
<evidence type="ECO:0000256" key="3">
    <source>
        <dbReference type="ARBA" id="ARBA00004496"/>
    </source>
</evidence>
<dbReference type="EC" id="2.7.7.78" evidence="5"/>
<evidence type="ECO:0000313" key="16">
    <source>
        <dbReference type="Proteomes" id="UP000276133"/>
    </source>
</evidence>
<dbReference type="GO" id="GO:0016757">
    <property type="term" value="F:glycosyltransferase activity"/>
    <property type="evidence" value="ECO:0007669"/>
    <property type="project" value="UniProtKB-KW"/>
</dbReference>
<evidence type="ECO:0000256" key="2">
    <source>
        <dbReference type="ARBA" id="ARBA00003049"/>
    </source>
</evidence>
<dbReference type="Pfam" id="PF26217">
    <property type="entry name" value="GDPGP1_N"/>
    <property type="match status" value="1"/>
</dbReference>
<dbReference type="OrthoDB" id="417175at2759"/>
<comment type="subcellular location">
    <subcellularLocation>
        <location evidence="3">Cytoplasm</location>
    </subcellularLocation>
</comment>
<keyword evidence="12" id="KW-0378">Hydrolase</keyword>
<feature type="domain" description="GDPGP1-like N-terminal" evidence="14">
    <location>
        <begin position="24"/>
        <end position="189"/>
    </location>
</feature>
<name>A0A3M7PTF9_BRAPC</name>
<comment type="similarity">
    <text evidence="4">Belongs to the GDPGP1 family.</text>
</comment>
<keyword evidence="10" id="KW-0548">Nucleotidyltransferase</keyword>
<protein>
    <recommendedName>
        <fullName evidence="6">GDP-D-glucose phosphorylase 1</fullName>
        <ecNumber evidence="5">2.7.7.78</ecNumber>
    </recommendedName>
</protein>
<dbReference type="InterPro" id="IPR058865">
    <property type="entry name" value="GDPGP1_C"/>
</dbReference>
<dbReference type="GO" id="GO:0006006">
    <property type="term" value="P:glucose metabolic process"/>
    <property type="evidence" value="ECO:0007669"/>
    <property type="project" value="TreeGrafter"/>
</dbReference>
<gene>
    <name evidence="15" type="ORF">BpHYR1_045380</name>
</gene>
<evidence type="ECO:0000256" key="8">
    <source>
        <dbReference type="ARBA" id="ARBA00022658"/>
    </source>
</evidence>
<dbReference type="STRING" id="10195.A0A3M7PTF9"/>
<evidence type="ECO:0000256" key="4">
    <source>
        <dbReference type="ARBA" id="ARBA00006451"/>
    </source>
</evidence>
<comment type="caution">
    <text evidence="15">The sequence shown here is derived from an EMBL/GenBank/DDBJ whole genome shotgun (WGS) entry which is preliminary data.</text>
</comment>
<dbReference type="PANTHER" id="PTHR20884">
    <property type="entry name" value="GDP-D-GLUCOSE PHOSPHORYLASE 1"/>
    <property type="match status" value="1"/>
</dbReference>
<feature type="domain" description="GDPGP1-like C-terminal" evidence="13">
    <location>
        <begin position="239"/>
        <end position="352"/>
    </location>
</feature>
<keyword evidence="11" id="KW-0547">Nucleotide-binding</keyword>